<dbReference type="InterPro" id="IPR012347">
    <property type="entry name" value="Ferritin-like"/>
</dbReference>
<name>A0A367YYE8_9ACTN</name>
<dbReference type="SUPFAM" id="SSF47240">
    <property type="entry name" value="Ferritin-like"/>
    <property type="match status" value="1"/>
</dbReference>
<organism evidence="2 3">
    <name type="scientific">Desertihabitans brevis</name>
    <dbReference type="NCBI Taxonomy" id="2268447"/>
    <lineage>
        <taxon>Bacteria</taxon>
        <taxon>Bacillati</taxon>
        <taxon>Actinomycetota</taxon>
        <taxon>Actinomycetes</taxon>
        <taxon>Propionibacteriales</taxon>
        <taxon>Propionibacteriaceae</taxon>
        <taxon>Desertihabitans</taxon>
    </lineage>
</organism>
<dbReference type="AlphaFoldDB" id="A0A367YYE8"/>
<dbReference type="CDD" id="cd00657">
    <property type="entry name" value="Ferritin_like"/>
    <property type="match status" value="1"/>
</dbReference>
<comment type="caution">
    <text evidence="2">The sequence shown here is derived from an EMBL/GenBank/DDBJ whole genome shotgun (WGS) entry which is preliminary data.</text>
</comment>
<gene>
    <name evidence="2" type="ORF">DT076_00115</name>
</gene>
<evidence type="ECO:0000313" key="3">
    <source>
        <dbReference type="Proteomes" id="UP000252770"/>
    </source>
</evidence>
<keyword evidence="3" id="KW-1185">Reference proteome</keyword>
<feature type="domain" description="Ferritin-like" evidence="1">
    <location>
        <begin position="15"/>
        <end position="196"/>
    </location>
</feature>
<dbReference type="InterPro" id="IPR059125">
    <property type="entry name" value="Ferritin_actino"/>
</dbReference>
<evidence type="ECO:0000259" key="1">
    <source>
        <dbReference type="Pfam" id="PF13794"/>
    </source>
</evidence>
<dbReference type="Proteomes" id="UP000252770">
    <property type="component" value="Unassembled WGS sequence"/>
</dbReference>
<dbReference type="Gene3D" id="1.20.1260.10">
    <property type="match status" value="1"/>
</dbReference>
<sequence length="230" mass="24605">MTAGTDPTADAAAAHRRGTLDLLGVVAYGELSAFERMAADAATSPTLQDRVRMAAMARAELEHFDQVAEHVAGLGADVVEVMAPFRAAFDTFHTFTAPRSWLEGLVKTYVGDGFAADFYREVAAYVDGGTRACVHAVLANESTAEYVVDRVRAAIADDPRVAGRLALWGRRLVGEALSQAQRVAAEREDLTGLLAGTPARPGMDLTAIARMFTRLVERHTERMAALGLAS</sequence>
<dbReference type="EMBL" id="QOUI01000001">
    <property type="protein sequence ID" value="RCK70935.1"/>
    <property type="molecule type" value="Genomic_DNA"/>
</dbReference>
<dbReference type="InterPro" id="IPR009078">
    <property type="entry name" value="Ferritin-like_SF"/>
</dbReference>
<reference evidence="2 3" key="1">
    <citation type="submission" date="2018-07" db="EMBL/GenBank/DDBJ databases">
        <title>Desertimonas flava gen. nov. sp. nov.</title>
        <authorList>
            <person name="Liu S."/>
        </authorList>
    </citation>
    <scope>NUCLEOTIDE SEQUENCE [LARGE SCALE GENOMIC DNA]</scope>
    <source>
        <strain evidence="2 3">16Sb5-5</strain>
    </source>
</reference>
<dbReference type="RefSeq" id="WP_114124638.1">
    <property type="nucleotide sequence ID" value="NZ_QOUI01000001.1"/>
</dbReference>
<accession>A0A367YYE8</accession>
<proteinExistence type="predicted"/>
<dbReference type="Pfam" id="PF13794">
    <property type="entry name" value="MiaE_2"/>
    <property type="match status" value="1"/>
</dbReference>
<evidence type="ECO:0000313" key="2">
    <source>
        <dbReference type="EMBL" id="RCK70935.1"/>
    </source>
</evidence>
<protein>
    <submittedName>
        <fullName evidence="2">Hydroxylase</fullName>
    </submittedName>
</protein>